<dbReference type="AlphaFoldDB" id="A0A9P5LV25"/>
<evidence type="ECO:0000313" key="1">
    <source>
        <dbReference type="EMBL" id="KAF7944609.1"/>
    </source>
</evidence>
<sequence>MASDARSRPAVPRDRSAFQYIASKPPISYFILLQSIVSLTAVFPNSGFYCHLGLGIYKN</sequence>
<proteinExistence type="predicted"/>
<evidence type="ECO:0000313" key="2">
    <source>
        <dbReference type="Proteomes" id="UP000710849"/>
    </source>
</evidence>
<dbReference type="EMBL" id="RCSW01000009">
    <property type="protein sequence ID" value="KAF7944609.1"/>
    <property type="molecule type" value="Genomic_DNA"/>
</dbReference>
<dbReference type="GeneID" id="62148831"/>
<comment type="caution">
    <text evidence="1">The sequence shown here is derived from an EMBL/GenBank/DDBJ whole genome shotgun (WGS) entry which is preliminary data.</text>
</comment>
<name>A0A9P5LV25_9HELO</name>
<keyword evidence="2" id="KW-1185">Reference proteome</keyword>
<organism evidence="1 2">
    <name type="scientific">Botrytis byssoidea</name>
    <dbReference type="NCBI Taxonomy" id="139641"/>
    <lineage>
        <taxon>Eukaryota</taxon>
        <taxon>Fungi</taxon>
        <taxon>Dikarya</taxon>
        <taxon>Ascomycota</taxon>
        <taxon>Pezizomycotina</taxon>
        <taxon>Leotiomycetes</taxon>
        <taxon>Helotiales</taxon>
        <taxon>Sclerotiniaceae</taxon>
        <taxon>Botrytis</taxon>
    </lineage>
</organism>
<dbReference type="Proteomes" id="UP000710849">
    <property type="component" value="Unassembled WGS sequence"/>
</dbReference>
<dbReference type="RefSeq" id="XP_038733091.1">
    <property type="nucleotide sequence ID" value="XM_038875754.1"/>
</dbReference>
<accession>A0A9P5LV25</accession>
<gene>
    <name evidence="1" type="ORF">EAE97_005242</name>
</gene>
<protein>
    <submittedName>
        <fullName evidence="1">Uncharacterized protein</fullName>
    </submittedName>
</protein>
<reference evidence="1 2" key="1">
    <citation type="journal article" date="2020" name="Genome Biol. Evol.">
        <title>Comparative genomics of Sclerotiniaceae.</title>
        <authorList>
            <person name="Valero Jimenez C.A."/>
            <person name="Steentjes M."/>
            <person name="Scholten O.E."/>
            <person name="Van Kan J.A.L."/>
        </authorList>
    </citation>
    <scope>NUCLEOTIDE SEQUENCE [LARGE SCALE GENOMIC DNA]</scope>
    <source>
        <strain evidence="1 2">MUCL 94</strain>
    </source>
</reference>